<evidence type="ECO:0000259" key="19">
    <source>
        <dbReference type="PROSITE" id="PS51194"/>
    </source>
</evidence>
<dbReference type="GO" id="GO:0016787">
    <property type="term" value="F:hydrolase activity"/>
    <property type="evidence" value="ECO:0007669"/>
    <property type="project" value="UniProtKB-KW"/>
</dbReference>
<dbReference type="InterPro" id="IPR018982">
    <property type="entry name" value="RQC_domain"/>
</dbReference>
<dbReference type="Gene3D" id="1.10.10.10">
    <property type="entry name" value="Winged helix-like DNA-binding domain superfamily/Winged helix DNA-binding domain"/>
    <property type="match status" value="1"/>
</dbReference>
<dbReference type="CDD" id="cd17920">
    <property type="entry name" value="DEXHc_RecQ"/>
    <property type="match status" value="1"/>
</dbReference>
<dbReference type="PROSITE" id="PS50967">
    <property type="entry name" value="HRDC"/>
    <property type="match status" value="1"/>
</dbReference>
<dbReference type="Pfam" id="PF16124">
    <property type="entry name" value="RecQ_Zn_bind"/>
    <property type="match status" value="1"/>
</dbReference>
<dbReference type="EMBL" id="JBBWSC010000004">
    <property type="protein sequence ID" value="MEL0538023.1"/>
    <property type="molecule type" value="Genomic_DNA"/>
</dbReference>
<dbReference type="InterPro" id="IPR001650">
    <property type="entry name" value="Helicase_C-like"/>
</dbReference>
<keyword evidence="13" id="KW-0234">DNA repair</keyword>
<keyword evidence="9" id="KW-0862">Zinc</keyword>
<evidence type="ECO:0000259" key="17">
    <source>
        <dbReference type="PROSITE" id="PS50967"/>
    </source>
</evidence>
<dbReference type="SMART" id="SM00487">
    <property type="entry name" value="DEXDc"/>
    <property type="match status" value="1"/>
</dbReference>
<dbReference type="InterPro" id="IPR044876">
    <property type="entry name" value="HRDC_dom_sf"/>
</dbReference>
<dbReference type="InterPro" id="IPR010997">
    <property type="entry name" value="HRDC-like_sf"/>
</dbReference>
<keyword evidence="12" id="KW-0233">DNA recombination</keyword>
<dbReference type="NCBIfam" id="TIGR00614">
    <property type="entry name" value="recQ_fam"/>
    <property type="match status" value="1"/>
</dbReference>
<dbReference type="Pfam" id="PF09382">
    <property type="entry name" value="RQC"/>
    <property type="match status" value="1"/>
</dbReference>
<evidence type="ECO:0000256" key="1">
    <source>
        <dbReference type="ARBA" id="ARBA00001946"/>
    </source>
</evidence>
<reference evidence="20 21" key="1">
    <citation type="submission" date="2024-04" db="EMBL/GenBank/DDBJ databases">
        <title>Staphylococcus debuckii a clinical isolate.</title>
        <authorList>
            <person name="Magnan C."/>
            <person name="Plumet L."/>
            <person name="Morsli M."/>
            <person name="Molle V."/>
            <person name="Lavigne J.-P."/>
        </authorList>
    </citation>
    <scope>NUCLEOTIDE SEQUENCE [LARGE SCALE GENOMIC DNA]</scope>
    <source>
        <strain evidence="20 21">NSD001</strain>
    </source>
</reference>
<dbReference type="Pfam" id="PF00271">
    <property type="entry name" value="Helicase_C"/>
    <property type="match status" value="1"/>
</dbReference>
<evidence type="ECO:0000256" key="3">
    <source>
        <dbReference type="ARBA" id="ARBA00005446"/>
    </source>
</evidence>
<dbReference type="InterPro" id="IPR004589">
    <property type="entry name" value="DNA_helicase_ATP-dep_RecQ"/>
</dbReference>
<keyword evidence="21" id="KW-1185">Reference proteome</keyword>
<keyword evidence="11" id="KW-0238">DNA-binding</keyword>
<dbReference type="PANTHER" id="PTHR13710:SF105">
    <property type="entry name" value="ATP-DEPENDENT DNA HELICASE Q1"/>
    <property type="match status" value="1"/>
</dbReference>
<evidence type="ECO:0000256" key="15">
    <source>
        <dbReference type="ARBA" id="ARBA00034617"/>
    </source>
</evidence>
<comment type="caution">
    <text evidence="20">The sequence shown here is derived from an EMBL/GenBank/DDBJ whole genome shotgun (WGS) entry which is preliminary data.</text>
</comment>
<dbReference type="SMART" id="SM00956">
    <property type="entry name" value="RQC"/>
    <property type="match status" value="1"/>
</dbReference>
<dbReference type="InterPro" id="IPR027417">
    <property type="entry name" value="P-loop_NTPase"/>
</dbReference>
<dbReference type="InterPro" id="IPR006293">
    <property type="entry name" value="DNA_helicase_ATP-dep_RecQ_bac"/>
</dbReference>
<evidence type="ECO:0000256" key="11">
    <source>
        <dbReference type="ARBA" id="ARBA00023125"/>
    </source>
</evidence>
<evidence type="ECO:0000256" key="5">
    <source>
        <dbReference type="ARBA" id="ARBA00022741"/>
    </source>
</evidence>
<dbReference type="InterPro" id="IPR002121">
    <property type="entry name" value="HRDC_dom"/>
</dbReference>
<protein>
    <recommendedName>
        <fullName evidence="16">DNA helicase RecQ</fullName>
        <ecNumber evidence="16">5.6.2.4</ecNumber>
    </recommendedName>
</protein>
<name>A0ABU9EZC6_9STAP</name>
<dbReference type="PROSITE" id="PS51192">
    <property type="entry name" value="HELICASE_ATP_BIND_1"/>
    <property type="match status" value="1"/>
</dbReference>
<dbReference type="InterPro" id="IPR036390">
    <property type="entry name" value="WH_DNA-bd_sf"/>
</dbReference>
<dbReference type="Gene3D" id="3.40.50.300">
    <property type="entry name" value="P-loop containing nucleotide triphosphate hydrolases"/>
    <property type="match status" value="2"/>
</dbReference>
<evidence type="ECO:0000256" key="12">
    <source>
        <dbReference type="ARBA" id="ARBA00023172"/>
    </source>
</evidence>
<evidence type="ECO:0000256" key="13">
    <source>
        <dbReference type="ARBA" id="ARBA00023204"/>
    </source>
</evidence>
<keyword evidence="5" id="KW-0547">Nucleotide-binding</keyword>
<evidence type="ECO:0000256" key="16">
    <source>
        <dbReference type="NCBIfam" id="TIGR01389"/>
    </source>
</evidence>
<dbReference type="EC" id="5.6.2.4" evidence="16"/>
<dbReference type="InterPro" id="IPR011545">
    <property type="entry name" value="DEAD/DEAH_box_helicase_dom"/>
</dbReference>
<keyword evidence="8 20" id="KW-0347">Helicase</keyword>
<evidence type="ECO:0000256" key="10">
    <source>
        <dbReference type="ARBA" id="ARBA00022840"/>
    </source>
</evidence>
<evidence type="ECO:0000313" key="20">
    <source>
        <dbReference type="EMBL" id="MEL0538023.1"/>
    </source>
</evidence>
<dbReference type="CDD" id="cd18794">
    <property type="entry name" value="SF2_C_RecQ"/>
    <property type="match status" value="1"/>
</dbReference>
<evidence type="ECO:0000256" key="9">
    <source>
        <dbReference type="ARBA" id="ARBA00022833"/>
    </source>
</evidence>
<dbReference type="SUPFAM" id="SSF47819">
    <property type="entry name" value="HRDC-like"/>
    <property type="match status" value="1"/>
</dbReference>
<keyword evidence="10" id="KW-0067">ATP-binding</keyword>
<feature type="domain" description="HRDC" evidence="17">
    <location>
        <begin position="515"/>
        <end position="592"/>
    </location>
</feature>
<comment type="cofactor">
    <cofactor evidence="1">
        <name>Mg(2+)</name>
        <dbReference type="ChEBI" id="CHEBI:18420"/>
    </cofactor>
</comment>
<dbReference type="RefSeq" id="WP_123144114.1">
    <property type="nucleotide sequence ID" value="NZ_CP033460.1"/>
</dbReference>
<dbReference type="GO" id="GO:0003678">
    <property type="term" value="F:DNA helicase activity"/>
    <property type="evidence" value="ECO:0007669"/>
    <property type="project" value="UniProtKB-EC"/>
</dbReference>
<dbReference type="SUPFAM" id="SSF46785">
    <property type="entry name" value="Winged helix' DNA-binding domain"/>
    <property type="match status" value="1"/>
</dbReference>
<feature type="domain" description="Helicase C-terminal" evidence="19">
    <location>
        <begin position="211"/>
        <end position="376"/>
    </location>
</feature>
<dbReference type="Pfam" id="PF00570">
    <property type="entry name" value="HRDC"/>
    <property type="match status" value="1"/>
</dbReference>
<dbReference type="InterPro" id="IPR036388">
    <property type="entry name" value="WH-like_DNA-bd_sf"/>
</dbReference>
<proteinExistence type="inferred from homology"/>
<sequence length="592" mass="67588">METTLSHYFGYQTFRPGQKEIISKILDKQNVLGVLPTGGGKSLCYQVPGLMMGGVTVVISPLISLMKDQVDQLKAMGINAAYLNSSLSQKDQKAVEKQLLNGEIQFLYVAPERFENNQFMKLLYGLDIKLVAFDEAHCISKWGHDFRPSYQQVIGKVMCLPQRFAVAALTATATAEVQQDIMERLHIAPNDMVKTSIKRPNLKFKVNSTYQRQKFVLEYVKEHADKAGIIYCSTRKQVEELQQVFEDQDINSAIYHAGLTNKEREAAQNDFVFDKTKVVIATNAFGMGIDKSNVRFVIHYNMPGDLESYYQEAGRAGRDGLESDCILLYSERDIGLHQFFIASSKADDDYKEKMGEKLNKMIQYTKTKKCLEATLVHYFEPNEKLEECGRCSNCVNENKTYDMTDEAKKIISCIVRMRQQETYGVIIQVLRGEISDYVKYNQYDELSTFGIMKAYTTSECSHLIDELRFKGFLNENDEVLTCDKKVKKVLSEGLKIYTVPFKRKAKEKVNINTIEGVDRALFDELVAVRKGLSEKLNIAPISIFTDFTLEEFAKRKPESKQEMIAIDGVGSYKLKHYCPKFIETIHNYKAQV</sequence>
<dbReference type="Pfam" id="PF00270">
    <property type="entry name" value="DEAD"/>
    <property type="match status" value="1"/>
</dbReference>
<evidence type="ECO:0000256" key="8">
    <source>
        <dbReference type="ARBA" id="ARBA00022806"/>
    </source>
</evidence>
<evidence type="ECO:0000259" key="18">
    <source>
        <dbReference type="PROSITE" id="PS51192"/>
    </source>
</evidence>
<dbReference type="SMART" id="SM00490">
    <property type="entry name" value="HELICc"/>
    <property type="match status" value="1"/>
</dbReference>
<dbReference type="PANTHER" id="PTHR13710">
    <property type="entry name" value="DNA HELICASE RECQ FAMILY MEMBER"/>
    <property type="match status" value="1"/>
</dbReference>
<dbReference type="SUPFAM" id="SSF52540">
    <property type="entry name" value="P-loop containing nucleoside triphosphate hydrolases"/>
    <property type="match status" value="1"/>
</dbReference>
<evidence type="ECO:0000256" key="4">
    <source>
        <dbReference type="ARBA" id="ARBA00022723"/>
    </source>
</evidence>
<comment type="catalytic activity">
    <reaction evidence="15">
        <text>Couples ATP hydrolysis with the unwinding of duplex DNA by translocating in the 3'-5' direction.</text>
        <dbReference type="EC" id="5.6.2.4"/>
    </reaction>
</comment>
<comment type="similarity">
    <text evidence="3">Belongs to the helicase family. RecQ subfamily.</text>
</comment>
<dbReference type="SMART" id="SM00341">
    <property type="entry name" value="HRDC"/>
    <property type="match status" value="1"/>
</dbReference>
<dbReference type="Proteomes" id="UP001380601">
    <property type="component" value="Unassembled WGS sequence"/>
</dbReference>
<dbReference type="PROSITE" id="PS51194">
    <property type="entry name" value="HELICASE_CTER"/>
    <property type="match status" value="1"/>
</dbReference>
<evidence type="ECO:0000256" key="7">
    <source>
        <dbReference type="ARBA" id="ARBA00022801"/>
    </source>
</evidence>
<evidence type="ECO:0000256" key="2">
    <source>
        <dbReference type="ARBA" id="ARBA00001947"/>
    </source>
</evidence>
<feature type="domain" description="Helicase ATP-binding" evidence="18">
    <location>
        <begin position="22"/>
        <end position="191"/>
    </location>
</feature>
<keyword evidence="7 20" id="KW-0378">Hydrolase</keyword>
<dbReference type="InterPro" id="IPR014001">
    <property type="entry name" value="Helicase_ATP-bd"/>
</dbReference>
<evidence type="ECO:0000313" key="21">
    <source>
        <dbReference type="Proteomes" id="UP001380601"/>
    </source>
</evidence>
<gene>
    <name evidence="20" type="primary">recQ</name>
    <name evidence="20" type="ORF">AADA34_04660</name>
</gene>
<dbReference type="NCBIfam" id="TIGR01389">
    <property type="entry name" value="recQ"/>
    <property type="match status" value="1"/>
</dbReference>
<keyword evidence="4" id="KW-0479">Metal-binding</keyword>
<evidence type="ECO:0000256" key="14">
    <source>
        <dbReference type="ARBA" id="ARBA00023235"/>
    </source>
</evidence>
<comment type="cofactor">
    <cofactor evidence="2">
        <name>Zn(2+)</name>
        <dbReference type="ChEBI" id="CHEBI:29105"/>
    </cofactor>
</comment>
<evidence type="ECO:0000256" key="6">
    <source>
        <dbReference type="ARBA" id="ARBA00022763"/>
    </source>
</evidence>
<dbReference type="InterPro" id="IPR032284">
    <property type="entry name" value="RecQ_Zn-bd"/>
</dbReference>
<dbReference type="Gene3D" id="1.10.150.80">
    <property type="entry name" value="HRDC domain"/>
    <property type="match status" value="1"/>
</dbReference>
<accession>A0ABU9EZC6</accession>
<organism evidence="20 21">
    <name type="scientific">Staphylococcus debuckii</name>
    <dbReference type="NCBI Taxonomy" id="2044912"/>
    <lineage>
        <taxon>Bacteria</taxon>
        <taxon>Bacillati</taxon>
        <taxon>Bacillota</taxon>
        <taxon>Bacilli</taxon>
        <taxon>Bacillales</taxon>
        <taxon>Staphylococcaceae</taxon>
        <taxon>Staphylococcus</taxon>
    </lineage>
</organism>
<keyword evidence="6" id="KW-0227">DNA damage</keyword>
<keyword evidence="14" id="KW-0413">Isomerase</keyword>